<dbReference type="InterPro" id="IPR036220">
    <property type="entry name" value="UDP-Glc/GDP-Man_DH_C_sf"/>
</dbReference>
<dbReference type="InterPro" id="IPR014026">
    <property type="entry name" value="UDP-Glc/GDP-Man_DH_dimer"/>
</dbReference>
<dbReference type="InterPro" id="IPR028359">
    <property type="entry name" value="UDP_ManNAc/GlcNAc_DH"/>
</dbReference>
<dbReference type="AlphaFoldDB" id="A0A6J7EIQ4"/>
<dbReference type="SMART" id="SM00984">
    <property type="entry name" value="UDPG_MGDP_dh_C"/>
    <property type="match status" value="1"/>
</dbReference>
<dbReference type="SUPFAM" id="SSF51735">
    <property type="entry name" value="NAD(P)-binding Rossmann-fold domains"/>
    <property type="match status" value="1"/>
</dbReference>
<dbReference type="InterPro" id="IPR036291">
    <property type="entry name" value="NAD(P)-bd_dom_sf"/>
</dbReference>
<proteinExistence type="inferred from homology"/>
<dbReference type="GO" id="GO:0016616">
    <property type="term" value="F:oxidoreductase activity, acting on the CH-OH group of donors, NAD or NADP as acceptor"/>
    <property type="evidence" value="ECO:0007669"/>
    <property type="project" value="InterPro"/>
</dbReference>
<protein>
    <submittedName>
        <fullName evidence="5">Unannotated protein</fullName>
    </submittedName>
</protein>
<dbReference type="SUPFAM" id="SSF48179">
    <property type="entry name" value="6-phosphogluconate dehydrogenase C-terminal domain-like"/>
    <property type="match status" value="1"/>
</dbReference>
<keyword evidence="2" id="KW-0560">Oxidoreductase</keyword>
<dbReference type="PIRSF" id="PIRSF000124">
    <property type="entry name" value="UDPglc_GDPman_dh"/>
    <property type="match status" value="1"/>
</dbReference>
<dbReference type="GO" id="GO:0000271">
    <property type="term" value="P:polysaccharide biosynthetic process"/>
    <property type="evidence" value="ECO:0007669"/>
    <property type="project" value="InterPro"/>
</dbReference>
<dbReference type="PIRSF" id="PIRSF500136">
    <property type="entry name" value="UDP_ManNAc_DH"/>
    <property type="match status" value="1"/>
</dbReference>
<dbReference type="PANTHER" id="PTHR43491:SF2">
    <property type="entry name" value="UDP-N-ACETYL-D-MANNOSAMINE DEHYDROGENASE"/>
    <property type="match status" value="1"/>
</dbReference>
<accession>A0A6J7EIQ4</accession>
<dbReference type="InterPro" id="IPR017476">
    <property type="entry name" value="UDP-Glc/GDP-Man"/>
</dbReference>
<keyword evidence="3" id="KW-0520">NAD</keyword>
<reference evidence="5" key="1">
    <citation type="submission" date="2020-05" db="EMBL/GenBank/DDBJ databases">
        <authorList>
            <person name="Chiriac C."/>
            <person name="Salcher M."/>
            <person name="Ghai R."/>
            <person name="Kavagutti S V."/>
        </authorList>
    </citation>
    <scope>NUCLEOTIDE SEQUENCE</scope>
</reference>
<evidence type="ECO:0000259" key="4">
    <source>
        <dbReference type="SMART" id="SM00984"/>
    </source>
</evidence>
<feature type="domain" description="UDP-glucose/GDP-mannose dehydrogenase C-terminal" evidence="4">
    <location>
        <begin position="322"/>
        <end position="415"/>
    </location>
</feature>
<dbReference type="Pfam" id="PF03720">
    <property type="entry name" value="UDPG_MGDP_dh_C"/>
    <property type="match status" value="1"/>
</dbReference>
<dbReference type="InterPro" id="IPR014027">
    <property type="entry name" value="UDP-Glc/GDP-Man_DH_C"/>
</dbReference>
<dbReference type="GO" id="GO:0051287">
    <property type="term" value="F:NAD binding"/>
    <property type="evidence" value="ECO:0007669"/>
    <property type="project" value="InterPro"/>
</dbReference>
<comment type="similarity">
    <text evidence="1">Belongs to the UDP-glucose/GDP-mannose dehydrogenase family.</text>
</comment>
<dbReference type="EMBL" id="CAFBLP010000042">
    <property type="protein sequence ID" value="CAB4882896.1"/>
    <property type="molecule type" value="Genomic_DNA"/>
</dbReference>
<evidence type="ECO:0000313" key="5">
    <source>
        <dbReference type="EMBL" id="CAB4882896.1"/>
    </source>
</evidence>
<gene>
    <name evidence="5" type="ORF">UFOPK3376_01726</name>
</gene>
<evidence type="ECO:0000256" key="3">
    <source>
        <dbReference type="ARBA" id="ARBA00023027"/>
    </source>
</evidence>
<evidence type="ECO:0000256" key="1">
    <source>
        <dbReference type="ARBA" id="ARBA00006601"/>
    </source>
</evidence>
<dbReference type="Pfam" id="PF03721">
    <property type="entry name" value="UDPG_MGDP_dh_N"/>
    <property type="match status" value="1"/>
</dbReference>
<dbReference type="PANTHER" id="PTHR43491">
    <property type="entry name" value="UDP-N-ACETYL-D-MANNOSAMINE DEHYDROGENASE"/>
    <property type="match status" value="1"/>
</dbReference>
<evidence type="ECO:0000256" key="2">
    <source>
        <dbReference type="ARBA" id="ARBA00023002"/>
    </source>
</evidence>
<name>A0A6J7EIQ4_9ZZZZ</name>
<sequence length="429" mass="45793">MNVCVVALGKIGLPLAVQFARSGMFVVGADINATAVEQINAGVVPFPGEAQLDEYLHEALAFGRLRATTDTSAAVSAADVVIVVVPLIVDADRQPDFRALDAATRAIAAGIKPGALVIYETTLPVGTTRDRFAPMLADGSGHRLGEQLFVAFSPERVYSGRIFADLRRYPKLVGGLDSASTKRAVRFYTEALQFDDRDDLARPNGVWDIGTAEAAELAKLAETTYRDLNIAFANELAKFSDQHGIDVMQVIDACNSQPFSHIHQPGIAVGGHCIPVYPRFYLSGDPDAVLPAAARDVNDTMPQYAIAKLQHAMGPLRGLRIAVLGAAYRGDVMETAFSGVFPLVAGLTAAGAIPLVHDPLYTDDQLTAFGFEVYHLGTACDAAIVQAEHHQYRTLTPADLGGAHVVVDGRRCVAPHPDLQIITIGDGNR</sequence>
<dbReference type="InterPro" id="IPR008927">
    <property type="entry name" value="6-PGluconate_DH-like_C_sf"/>
</dbReference>
<dbReference type="GO" id="GO:0016628">
    <property type="term" value="F:oxidoreductase activity, acting on the CH-CH group of donors, NAD or NADP as acceptor"/>
    <property type="evidence" value="ECO:0007669"/>
    <property type="project" value="InterPro"/>
</dbReference>
<dbReference type="Pfam" id="PF00984">
    <property type="entry name" value="UDPG_MGDP_dh"/>
    <property type="match status" value="1"/>
</dbReference>
<organism evidence="5">
    <name type="scientific">freshwater metagenome</name>
    <dbReference type="NCBI Taxonomy" id="449393"/>
    <lineage>
        <taxon>unclassified sequences</taxon>
        <taxon>metagenomes</taxon>
        <taxon>ecological metagenomes</taxon>
    </lineage>
</organism>
<dbReference type="InterPro" id="IPR001732">
    <property type="entry name" value="UDP-Glc/GDP-Man_DH_N"/>
</dbReference>
<dbReference type="SUPFAM" id="SSF52413">
    <property type="entry name" value="UDP-glucose/GDP-mannose dehydrogenase C-terminal domain"/>
    <property type="match status" value="1"/>
</dbReference>
<dbReference type="NCBIfam" id="TIGR03026">
    <property type="entry name" value="NDP-sugDHase"/>
    <property type="match status" value="1"/>
</dbReference>
<dbReference type="Gene3D" id="3.40.50.720">
    <property type="entry name" value="NAD(P)-binding Rossmann-like Domain"/>
    <property type="match status" value="2"/>
</dbReference>